<dbReference type="Gene3D" id="1.25.40.10">
    <property type="entry name" value="Tetratricopeptide repeat domain"/>
    <property type="match status" value="3"/>
</dbReference>
<gene>
    <name evidence="2" type="ORF">METZ01_LOCUS127635</name>
</gene>
<dbReference type="Pfam" id="PF09976">
    <property type="entry name" value="TPR_21"/>
    <property type="match status" value="1"/>
</dbReference>
<protein>
    <recommendedName>
        <fullName evidence="1">Ancillary SecYEG translocon subunit/Cell division coordinator CpoB TPR domain-containing protein</fullName>
    </recommendedName>
</protein>
<feature type="domain" description="Ancillary SecYEG translocon subunit/Cell division coordinator CpoB TPR" evidence="1">
    <location>
        <begin position="452"/>
        <end position="577"/>
    </location>
</feature>
<dbReference type="AlphaFoldDB" id="A0A381YDX3"/>
<dbReference type="InterPro" id="IPR011990">
    <property type="entry name" value="TPR-like_helical_dom_sf"/>
</dbReference>
<name>A0A381YDX3_9ZZZZ</name>
<accession>A0A381YDX3</accession>
<dbReference type="SUPFAM" id="SSF48452">
    <property type="entry name" value="TPR-like"/>
    <property type="match status" value="2"/>
</dbReference>
<dbReference type="GO" id="GO:0051301">
    <property type="term" value="P:cell division"/>
    <property type="evidence" value="ECO:0007669"/>
    <property type="project" value="TreeGrafter"/>
</dbReference>
<dbReference type="InterPro" id="IPR018704">
    <property type="entry name" value="SecYEG/CpoB_TPR"/>
</dbReference>
<proteinExistence type="predicted"/>
<evidence type="ECO:0000259" key="1">
    <source>
        <dbReference type="Pfam" id="PF09976"/>
    </source>
</evidence>
<evidence type="ECO:0000313" key="2">
    <source>
        <dbReference type="EMBL" id="SVA74781.1"/>
    </source>
</evidence>
<reference evidence="2" key="1">
    <citation type="submission" date="2018-05" db="EMBL/GenBank/DDBJ databases">
        <authorList>
            <person name="Lanie J.A."/>
            <person name="Ng W.-L."/>
            <person name="Kazmierczak K.M."/>
            <person name="Andrzejewski T.M."/>
            <person name="Davidsen T.M."/>
            <person name="Wayne K.J."/>
            <person name="Tettelin H."/>
            <person name="Glass J.I."/>
            <person name="Rusch D."/>
            <person name="Podicherti R."/>
            <person name="Tsui H.-C.T."/>
            <person name="Winkler M.E."/>
        </authorList>
    </citation>
    <scope>NUCLEOTIDE SEQUENCE</scope>
</reference>
<dbReference type="Pfam" id="PF14559">
    <property type="entry name" value="TPR_19"/>
    <property type="match status" value="1"/>
</dbReference>
<dbReference type="PANTHER" id="PTHR12558">
    <property type="entry name" value="CELL DIVISION CYCLE 16,23,27"/>
    <property type="match status" value="1"/>
</dbReference>
<dbReference type="PANTHER" id="PTHR12558:SF13">
    <property type="entry name" value="CELL DIVISION CYCLE PROTEIN 27 HOMOLOG"/>
    <property type="match status" value="1"/>
</dbReference>
<sequence>MSSMKTARIYEMNKDWDSAISIYKDIISKSPNNFQAIRNLKNIYKKSQRYDDGINFLKYYLNRNPKDIQLHIELGEFYYLKEEISLAKKVWSDGINNFKSNKSYYRILLSTYDKYSLEKEIFNMIKKGRTSFGKSFLAQELGSYYQRRKEYKKAIDEYILTLLSNTGSGSTVSRRILMMSDDSEAKGIIEIKLLETSTKYPDILLPTLADHYFKHGDYFNSYNTYLEWADKGFFNAKKWLDFANSLRKEESYSFSIKAYEFALKQDLRGYQVGEALLGLAKTFEDQISPIEEKDIIPFFYNDNMFFEDAFQLYSKISPENLQSSLAIYDSILVSIPESSLITEAQFRLAEIQYRIIGDFDKSSTLYMTALSQNPPIELTKKIVLRIGDVLLAKGNFNEAISFLDSIYSVYKMPEVKNKLVETHLFSGRPDTVLMIINEIFSTINPTNNSFNDLMEIRDIINHYYSEVDETSKTAFIEFLKSEYLLKQGKISEASQLLDYIIKNNKDSELVPLISLRRAIVLMRLKKFDQALSQVQSIENTIFADRSIIMSGQIYEQIYNNTQKALAYYMRIINDYSDSIYSEPIRYHIRRLNNIEKI</sequence>
<organism evidence="2">
    <name type="scientific">marine metagenome</name>
    <dbReference type="NCBI Taxonomy" id="408172"/>
    <lineage>
        <taxon>unclassified sequences</taxon>
        <taxon>metagenomes</taxon>
        <taxon>ecological metagenomes</taxon>
    </lineage>
</organism>
<dbReference type="EMBL" id="UINC01017916">
    <property type="protein sequence ID" value="SVA74781.1"/>
    <property type="molecule type" value="Genomic_DNA"/>
</dbReference>